<dbReference type="AlphaFoldDB" id="A0ABC8Z3U1"/>
<dbReference type="PANTHER" id="PTHR33103:SF106">
    <property type="entry name" value="OS01G0154200 PROTEIN"/>
    <property type="match status" value="1"/>
</dbReference>
<reference evidence="1" key="1">
    <citation type="submission" date="2024-10" db="EMBL/GenBank/DDBJ databases">
        <authorList>
            <person name="Ryan C."/>
        </authorList>
    </citation>
    <scope>NUCLEOTIDE SEQUENCE [LARGE SCALE GENOMIC DNA]</scope>
</reference>
<organism evidence="1 2">
    <name type="scientific">Urochloa decumbens</name>
    <dbReference type="NCBI Taxonomy" id="240449"/>
    <lineage>
        <taxon>Eukaryota</taxon>
        <taxon>Viridiplantae</taxon>
        <taxon>Streptophyta</taxon>
        <taxon>Embryophyta</taxon>
        <taxon>Tracheophyta</taxon>
        <taxon>Spermatophyta</taxon>
        <taxon>Magnoliopsida</taxon>
        <taxon>Liliopsida</taxon>
        <taxon>Poales</taxon>
        <taxon>Poaceae</taxon>
        <taxon>PACMAD clade</taxon>
        <taxon>Panicoideae</taxon>
        <taxon>Panicodae</taxon>
        <taxon>Paniceae</taxon>
        <taxon>Melinidinae</taxon>
        <taxon>Urochloa</taxon>
    </lineage>
</organism>
<evidence type="ECO:0000313" key="2">
    <source>
        <dbReference type="Proteomes" id="UP001497457"/>
    </source>
</evidence>
<gene>
    <name evidence="1" type="ORF">URODEC1_LOCUS39050</name>
</gene>
<dbReference type="PANTHER" id="PTHR33103">
    <property type="entry name" value="OS01G0153900 PROTEIN"/>
    <property type="match status" value="1"/>
</dbReference>
<accession>A0ABC8Z3U1</accession>
<proteinExistence type="predicted"/>
<keyword evidence="2" id="KW-1185">Reference proteome</keyword>
<dbReference type="Pfam" id="PF05056">
    <property type="entry name" value="DUF674"/>
    <property type="match status" value="1"/>
</dbReference>
<evidence type="ECO:0000313" key="1">
    <source>
        <dbReference type="EMBL" id="CAL4951674.1"/>
    </source>
</evidence>
<dbReference type="Proteomes" id="UP001497457">
    <property type="component" value="Chromosome 17b"/>
</dbReference>
<dbReference type="EMBL" id="OZ075127">
    <property type="protein sequence ID" value="CAL4951674.1"/>
    <property type="molecule type" value="Genomic_DNA"/>
</dbReference>
<sequence length="267" mass="27119">MAPKPAAPLAMKLLVDTKAGRVLYAEAGKEVVDFLFSLLSLPLGTVTKLLTAGAGAGVAGSVGNLHRSVAALDARHVCRRGARDALLEPAVLHLTAAAPAAAPPNAGRLYRCKGCSCSPGCYNYATSVRGTPCPVCKAKMATEVKLVLPDGGAATPPPPAGEGSSGGGSVVGYVRDMVMYTVMDDLTVAPMSTIGAVTAIAALGVTDITGLQAKTAEIGYKEGLALLRASLQSETVLTNVFLGGKQSSGARAADLGSRSPYKFRGTF</sequence>
<dbReference type="InterPro" id="IPR007750">
    <property type="entry name" value="DUF674"/>
</dbReference>
<name>A0ABC8Z3U1_9POAL</name>
<protein>
    <submittedName>
        <fullName evidence="1">Uncharacterized protein</fullName>
    </submittedName>
</protein>